<accession>A0A061B0Y8</accession>
<proteinExistence type="predicted"/>
<evidence type="ECO:0000313" key="1">
    <source>
        <dbReference type="EMBL" id="CDR41313.1"/>
    </source>
</evidence>
<organism evidence="1">
    <name type="scientific">Rhodotorula toruloides</name>
    <name type="common">Yeast</name>
    <name type="synonym">Rhodosporidium toruloides</name>
    <dbReference type="NCBI Taxonomy" id="5286"/>
    <lineage>
        <taxon>Eukaryota</taxon>
        <taxon>Fungi</taxon>
        <taxon>Dikarya</taxon>
        <taxon>Basidiomycota</taxon>
        <taxon>Pucciniomycotina</taxon>
        <taxon>Microbotryomycetes</taxon>
        <taxon>Sporidiobolales</taxon>
        <taxon>Sporidiobolaceae</taxon>
        <taxon>Rhodotorula</taxon>
    </lineage>
</organism>
<reference evidence="1" key="1">
    <citation type="journal article" date="2014" name="Genome Announc.">
        <title>Draft genome sequence of Rhodosporidium toruloides CECT1137, an oleaginous yeast of biotechnological interest.</title>
        <authorList>
            <person name="Morin N."/>
            <person name="Calcas X."/>
            <person name="Devillers H."/>
            <person name="Durrens P."/>
            <person name="Sherman D.J."/>
            <person name="Nicaud J.-M."/>
            <person name="Neuveglise C."/>
        </authorList>
    </citation>
    <scope>NUCLEOTIDE SEQUENCE</scope>
    <source>
        <strain evidence="1">CECT1137</strain>
    </source>
</reference>
<protein>
    <submittedName>
        <fullName evidence="1">RHTO0S06e00606g1_1</fullName>
    </submittedName>
</protein>
<gene>
    <name evidence="1" type="ORF">RHTO0S_06e00606g</name>
</gene>
<dbReference type="EMBL" id="LK052941">
    <property type="protein sequence ID" value="CDR41313.1"/>
    <property type="molecule type" value="Genomic_DNA"/>
</dbReference>
<name>A0A061B0Y8_RHOTO</name>
<dbReference type="AlphaFoldDB" id="A0A061B0Y8"/>
<sequence length="148" mass="16166">MSSSTTLATTSPFTFTNAVLSANIGGRLLRSSPKAQLEDSRFTGQLRRGGSVRKERWFGPTGLCNGLRTNAPITANFPRLTSLSSTPSSRSCFKAAHTHRYHSASSYVPYARGRIDTRRTAPVQPSPAAVRLYRTCARFALRKTLGCL</sequence>